<evidence type="ECO:0000313" key="8">
    <source>
        <dbReference type="Proteomes" id="UP000057213"/>
    </source>
</evidence>
<dbReference type="SMART" id="SM00978">
    <property type="entry name" value="Tim44"/>
    <property type="match status" value="1"/>
</dbReference>
<dbReference type="Gene3D" id="3.10.450.240">
    <property type="match status" value="1"/>
</dbReference>
<name>A0A0M4L6N2_9HYPH</name>
<dbReference type="GO" id="GO:0030150">
    <property type="term" value="P:protein import into mitochondrial matrix"/>
    <property type="evidence" value="ECO:0007669"/>
    <property type="project" value="TreeGrafter"/>
</dbReference>
<evidence type="ECO:0000256" key="2">
    <source>
        <dbReference type="ARBA" id="ARBA00009597"/>
    </source>
</evidence>
<keyword evidence="4 5" id="KW-0472">Membrane</keyword>
<keyword evidence="5" id="KW-1133">Transmembrane helix</keyword>
<sequence length="229" mass="25863">MKFDFALGIAFVIMVVAFVQLRNVLGKRTGFEKPPFDPYSDHSKEVKVEGVEGVISLPSQVSAKKDDFGDIDAIAPEGSALNDGLRSIRQIDPNFSPQFFMNGVQIAYELIMSAFAQGDRDKLKELLSWDVFESFCAEIDQREERNEKIQFTFVGINKVEFVAARVHGKEELLTVRIVSEIISVTYNAQEERVDGDPEAIVEIKDVWTFIRNSASKDPNWKLFATEDES</sequence>
<protein>
    <submittedName>
        <fullName evidence="7">Transporter</fullName>
    </submittedName>
</protein>
<dbReference type="SUPFAM" id="SSF54427">
    <property type="entry name" value="NTF2-like"/>
    <property type="match status" value="1"/>
</dbReference>
<comment type="similarity">
    <text evidence="2">Belongs to the Tim44 family.</text>
</comment>
<dbReference type="Pfam" id="PF04280">
    <property type="entry name" value="Tim44"/>
    <property type="match status" value="1"/>
</dbReference>
<keyword evidence="5" id="KW-0812">Transmembrane</keyword>
<dbReference type="InterPro" id="IPR032710">
    <property type="entry name" value="NTF2-like_dom_sf"/>
</dbReference>
<accession>A0A0M4L6N2</accession>
<reference evidence="7 8" key="1">
    <citation type="journal article" date="2015" name="Genome Announc.">
        <title>Complete Genome Sequence of Bartonella ancashensis Strain 20.00, Isolated from the Blood of a Patient with Verruga Peruana.</title>
        <authorList>
            <person name="Hang J."/>
            <person name="Mullins K.E."/>
            <person name="Clifford R.J."/>
            <person name="Onmus-Leone F."/>
            <person name="Yang Y."/>
            <person name="Jiang J."/>
            <person name="Leguia M."/>
            <person name="Kasper M.R."/>
            <person name="Maguina C."/>
            <person name="Lesho E.P."/>
            <person name="Jarman R.G."/>
            <person name="Richards A.L."/>
            <person name="Blazes D."/>
        </authorList>
    </citation>
    <scope>NUCLEOTIDE SEQUENCE [LARGE SCALE GENOMIC DNA]</scope>
    <source>
        <strain evidence="7 8">20.00</strain>
    </source>
</reference>
<dbReference type="STRING" id="1318743.PU02_0544"/>
<evidence type="ECO:0000256" key="5">
    <source>
        <dbReference type="SAM" id="Phobius"/>
    </source>
</evidence>
<feature type="domain" description="Tim44-like" evidence="6">
    <location>
        <begin position="81"/>
        <end position="227"/>
    </location>
</feature>
<dbReference type="PATRIC" id="fig|1318743.3.peg.557"/>
<dbReference type="PIRSF" id="PIRSF031890">
    <property type="entry name" value="UCP031890_transporter_Tim44"/>
    <property type="match status" value="1"/>
</dbReference>
<dbReference type="OrthoDB" id="9798618at2"/>
<evidence type="ECO:0000259" key="6">
    <source>
        <dbReference type="SMART" id="SM00978"/>
    </source>
</evidence>
<dbReference type="KEGG" id="banc:PU02_0544"/>
<dbReference type="InterPro" id="IPR016985">
    <property type="entry name" value="UCP031890_Tim44-rel"/>
</dbReference>
<comment type="subcellular location">
    <subcellularLocation>
        <location evidence="1">Membrane</location>
    </subcellularLocation>
</comment>
<dbReference type="GO" id="GO:0051087">
    <property type="term" value="F:protein-folding chaperone binding"/>
    <property type="evidence" value="ECO:0007669"/>
    <property type="project" value="TreeGrafter"/>
</dbReference>
<evidence type="ECO:0000256" key="3">
    <source>
        <dbReference type="ARBA" id="ARBA00022946"/>
    </source>
</evidence>
<dbReference type="Proteomes" id="UP000057213">
    <property type="component" value="Chromosome"/>
</dbReference>
<keyword evidence="3" id="KW-0809">Transit peptide</keyword>
<dbReference type="PANTHER" id="PTHR10721:SF1">
    <property type="entry name" value="MITOCHONDRIAL IMPORT INNER MEMBRANE TRANSLOCASE SUBUNIT TIM44"/>
    <property type="match status" value="1"/>
</dbReference>
<organism evidence="7 8">
    <name type="scientific">Bartonella ancashensis</name>
    <dbReference type="NCBI Taxonomy" id="1318743"/>
    <lineage>
        <taxon>Bacteria</taxon>
        <taxon>Pseudomonadati</taxon>
        <taxon>Pseudomonadota</taxon>
        <taxon>Alphaproteobacteria</taxon>
        <taxon>Hyphomicrobiales</taxon>
        <taxon>Bartonellaceae</taxon>
        <taxon>Bartonella</taxon>
    </lineage>
</organism>
<evidence type="ECO:0000256" key="4">
    <source>
        <dbReference type="ARBA" id="ARBA00023136"/>
    </source>
</evidence>
<dbReference type="AlphaFoldDB" id="A0A0M4L6N2"/>
<dbReference type="InterPro" id="IPR007379">
    <property type="entry name" value="Tim44-like_dom"/>
</dbReference>
<proteinExistence type="inferred from homology"/>
<dbReference type="EMBL" id="CP010401">
    <property type="protein sequence ID" value="ALE03358.1"/>
    <property type="molecule type" value="Genomic_DNA"/>
</dbReference>
<keyword evidence="8" id="KW-1185">Reference proteome</keyword>
<feature type="transmembrane region" description="Helical" evidence="5">
    <location>
        <begin position="6"/>
        <end position="25"/>
    </location>
</feature>
<evidence type="ECO:0000256" key="1">
    <source>
        <dbReference type="ARBA" id="ARBA00004370"/>
    </source>
</evidence>
<dbReference type="RefSeq" id="WP_053943945.1">
    <property type="nucleotide sequence ID" value="NZ_CP010401.1"/>
</dbReference>
<dbReference type="InterPro" id="IPR039544">
    <property type="entry name" value="Tim44-like"/>
</dbReference>
<evidence type="ECO:0000313" key="7">
    <source>
        <dbReference type="EMBL" id="ALE03358.1"/>
    </source>
</evidence>
<dbReference type="NCBIfam" id="NF033779">
    <property type="entry name" value="Tim44_TimA_adap"/>
    <property type="match status" value="1"/>
</dbReference>
<gene>
    <name evidence="7" type="ORF">PU02_0544</name>
</gene>
<dbReference type="GO" id="GO:0016020">
    <property type="term" value="C:membrane"/>
    <property type="evidence" value="ECO:0007669"/>
    <property type="project" value="UniProtKB-SubCell"/>
</dbReference>
<dbReference type="PANTHER" id="PTHR10721">
    <property type="entry name" value="MITOCHONDRIAL IMPORT INNER MEMBRANE TRANSLOCASE SUBUNIT TIM44"/>
    <property type="match status" value="1"/>
</dbReference>